<evidence type="ECO:0000313" key="9">
    <source>
        <dbReference type="EMBL" id="SHE31735.1"/>
    </source>
</evidence>
<evidence type="ECO:0000256" key="8">
    <source>
        <dbReference type="HAMAP-Rule" id="MF_00375"/>
    </source>
</evidence>
<feature type="modified residue" description="N6-(pyridoxal phosphate)lysine" evidence="8">
    <location>
        <position position="267"/>
    </location>
</feature>
<evidence type="ECO:0000256" key="3">
    <source>
        <dbReference type="ARBA" id="ARBA00004819"/>
    </source>
</evidence>
<organism evidence="9 10">
    <name type="scientific">Alkalibacter saccharofermentans DSM 14828</name>
    <dbReference type="NCBI Taxonomy" id="1120975"/>
    <lineage>
        <taxon>Bacteria</taxon>
        <taxon>Bacillati</taxon>
        <taxon>Bacillota</taxon>
        <taxon>Clostridia</taxon>
        <taxon>Eubacteriales</taxon>
        <taxon>Eubacteriaceae</taxon>
        <taxon>Alkalibacter</taxon>
    </lineage>
</organism>
<protein>
    <recommendedName>
        <fullName evidence="8">Glutamate-1-semialdehyde 2,1-aminomutase</fullName>
        <shortName evidence="8">GSA</shortName>
        <ecNumber evidence="8">5.4.3.8</ecNumber>
    </recommendedName>
    <alternativeName>
        <fullName evidence="8">Glutamate-1-semialdehyde aminotransferase</fullName>
        <shortName evidence="8">GSA-AT</shortName>
    </alternativeName>
</protein>
<dbReference type="OrthoDB" id="9807885at2"/>
<dbReference type="GO" id="GO:0006782">
    <property type="term" value="P:protoporphyrinogen IX biosynthetic process"/>
    <property type="evidence" value="ECO:0007669"/>
    <property type="project" value="UniProtKB-UniRule"/>
</dbReference>
<dbReference type="InterPro" id="IPR005814">
    <property type="entry name" value="Aminotrans_3"/>
</dbReference>
<dbReference type="InterPro" id="IPR004639">
    <property type="entry name" value="4pyrrol_synth_GluAld_NH2Trfase"/>
</dbReference>
<gene>
    <name evidence="8" type="primary">hemL</name>
    <name evidence="9" type="ORF">SAMN02746064_00266</name>
</gene>
<evidence type="ECO:0000256" key="1">
    <source>
        <dbReference type="ARBA" id="ARBA00001579"/>
    </source>
</evidence>
<dbReference type="RefSeq" id="WP_073269255.1">
    <property type="nucleotide sequence ID" value="NZ_FQTU01000001.1"/>
</dbReference>
<dbReference type="PROSITE" id="PS00600">
    <property type="entry name" value="AA_TRANSFER_CLASS_3"/>
    <property type="match status" value="1"/>
</dbReference>
<evidence type="ECO:0000256" key="6">
    <source>
        <dbReference type="ARBA" id="ARBA00023235"/>
    </source>
</evidence>
<evidence type="ECO:0000256" key="2">
    <source>
        <dbReference type="ARBA" id="ARBA00001933"/>
    </source>
</evidence>
<dbReference type="PANTHER" id="PTHR43713:SF3">
    <property type="entry name" value="GLUTAMATE-1-SEMIALDEHYDE 2,1-AMINOMUTASE 1, CHLOROPLASTIC-RELATED"/>
    <property type="match status" value="1"/>
</dbReference>
<evidence type="ECO:0000256" key="7">
    <source>
        <dbReference type="ARBA" id="ARBA00023244"/>
    </source>
</evidence>
<dbReference type="NCBIfam" id="NF000818">
    <property type="entry name" value="PRK00062.1"/>
    <property type="match status" value="1"/>
</dbReference>
<dbReference type="InterPro" id="IPR049704">
    <property type="entry name" value="Aminotrans_3_PPA_site"/>
</dbReference>
<keyword evidence="8" id="KW-0963">Cytoplasm</keyword>
<dbReference type="EMBL" id="FQTU01000001">
    <property type="protein sequence ID" value="SHE31735.1"/>
    <property type="molecule type" value="Genomic_DNA"/>
</dbReference>
<keyword evidence="10" id="KW-1185">Reference proteome</keyword>
<comment type="subunit">
    <text evidence="8">Homodimer.</text>
</comment>
<dbReference type="InterPro" id="IPR015421">
    <property type="entry name" value="PyrdxlP-dep_Trfase_major"/>
</dbReference>
<dbReference type="Proteomes" id="UP000184251">
    <property type="component" value="Unassembled WGS sequence"/>
</dbReference>
<sequence>MKFDRSEELFERAEKVMPGGVNSPVRAFKSVEMTALFAKSASGSKITDEDGNVYIDYISSWGPLILGHANPEVHKGVMDVFEGGISYGLSTKKEIELAELISSMYPAAQMVRMVNSGTEATMSAIRLARGYTERSKILKFEGCYHGHFDGLLVKSGSGALTFNIPTSKGVTEDIAKDTLVATYNDFKSVEKCFEEFGPEIAGVIIEPVAGNMGVVEGEREFISALRKITRENGTLLIFDEVITGFRLGLDGAAGYYGIEPDLVCFGKVIGGGLPVGAYGGKREIMSEVAPLGDVYQAGTLSGNPLAVHLGLNLLSYLNRNPQIYSQLEDRAIRLEEGLVEGAKSGKIPVTVNRVKGMLSMFMTDSPVTTFAQVMTSDTKIYARYFKKMLSQGILFPPSQYEGLFLSAAHTDEDLNLTIKANVNALRLAGE</sequence>
<dbReference type="EC" id="5.4.3.8" evidence="8"/>
<evidence type="ECO:0000256" key="4">
    <source>
        <dbReference type="ARBA" id="ARBA00008981"/>
    </source>
</evidence>
<accession>A0A1M4SHQ1</accession>
<keyword evidence="6 8" id="KW-0413">Isomerase</keyword>
<dbReference type="CDD" id="cd00610">
    <property type="entry name" value="OAT_like"/>
    <property type="match status" value="1"/>
</dbReference>
<comment type="catalytic activity">
    <reaction evidence="1 8">
        <text>(S)-4-amino-5-oxopentanoate = 5-aminolevulinate</text>
        <dbReference type="Rhea" id="RHEA:14265"/>
        <dbReference type="ChEBI" id="CHEBI:57501"/>
        <dbReference type="ChEBI" id="CHEBI:356416"/>
        <dbReference type="EC" id="5.4.3.8"/>
    </reaction>
</comment>
<dbReference type="UniPathway" id="UPA00251">
    <property type="reaction ID" value="UER00317"/>
</dbReference>
<dbReference type="PANTHER" id="PTHR43713">
    <property type="entry name" value="GLUTAMATE-1-SEMIALDEHYDE 2,1-AMINOMUTASE"/>
    <property type="match status" value="1"/>
</dbReference>
<dbReference type="FunFam" id="3.40.640.10:FF:000021">
    <property type="entry name" value="Glutamate-1-semialdehyde 2,1-aminomutase"/>
    <property type="match status" value="1"/>
</dbReference>
<dbReference type="Pfam" id="PF00202">
    <property type="entry name" value="Aminotran_3"/>
    <property type="match status" value="1"/>
</dbReference>
<dbReference type="SUPFAM" id="SSF53383">
    <property type="entry name" value="PLP-dependent transferases"/>
    <property type="match status" value="1"/>
</dbReference>
<dbReference type="STRING" id="1120975.SAMN02746064_00266"/>
<dbReference type="HAMAP" id="MF_00375">
    <property type="entry name" value="HemL_aminotrans_3"/>
    <property type="match status" value="1"/>
</dbReference>
<comment type="cofactor">
    <cofactor evidence="2 8">
        <name>pyridoxal 5'-phosphate</name>
        <dbReference type="ChEBI" id="CHEBI:597326"/>
    </cofactor>
</comment>
<dbReference type="GO" id="GO:0005737">
    <property type="term" value="C:cytoplasm"/>
    <property type="evidence" value="ECO:0007669"/>
    <property type="project" value="UniProtKB-SubCell"/>
</dbReference>
<keyword evidence="5 8" id="KW-0663">Pyridoxal phosphate</keyword>
<comment type="similarity">
    <text evidence="4 8">Belongs to the class-III pyridoxal-phosphate-dependent aminotransferase family. HemL subfamily.</text>
</comment>
<comment type="subcellular location">
    <subcellularLocation>
        <location evidence="8">Cytoplasm</location>
    </subcellularLocation>
</comment>
<dbReference type="GO" id="GO:0030170">
    <property type="term" value="F:pyridoxal phosphate binding"/>
    <property type="evidence" value="ECO:0007669"/>
    <property type="project" value="InterPro"/>
</dbReference>
<dbReference type="Gene3D" id="3.90.1150.10">
    <property type="entry name" value="Aspartate Aminotransferase, domain 1"/>
    <property type="match status" value="1"/>
</dbReference>
<proteinExistence type="inferred from homology"/>
<dbReference type="GO" id="GO:0042286">
    <property type="term" value="F:glutamate-1-semialdehyde 2,1-aminomutase activity"/>
    <property type="evidence" value="ECO:0007669"/>
    <property type="project" value="UniProtKB-UniRule"/>
</dbReference>
<dbReference type="AlphaFoldDB" id="A0A1M4SHQ1"/>
<dbReference type="InterPro" id="IPR015424">
    <property type="entry name" value="PyrdxlP-dep_Trfase"/>
</dbReference>
<evidence type="ECO:0000313" key="10">
    <source>
        <dbReference type="Proteomes" id="UP000184251"/>
    </source>
</evidence>
<dbReference type="GO" id="GO:0008483">
    <property type="term" value="F:transaminase activity"/>
    <property type="evidence" value="ECO:0007669"/>
    <property type="project" value="InterPro"/>
</dbReference>
<keyword evidence="7 8" id="KW-0627">Porphyrin biosynthesis</keyword>
<dbReference type="NCBIfam" id="TIGR00713">
    <property type="entry name" value="hemL"/>
    <property type="match status" value="1"/>
</dbReference>
<dbReference type="Gene3D" id="3.40.640.10">
    <property type="entry name" value="Type I PLP-dependent aspartate aminotransferase-like (Major domain)"/>
    <property type="match status" value="1"/>
</dbReference>
<evidence type="ECO:0000256" key="5">
    <source>
        <dbReference type="ARBA" id="ARBA00022898"/>
    </source>
</evidence>
<reference evidence="9 10" key="1">
    <citation type="submission" date="2016-11" db="EMBL/GenBank/DDBJ databases">
        <authorList>
            <person name="Jaros S."/>
            <person name="Januszkiewicz K."/>
            <person name="Wedrychowicz H."/>
        </authorList>
    </citation>
    <scope>NUCLEOTIDE SEQUENCE [LARGE SCALE GENOMIC DNA]</scope>
    <source>
        <strain evidence="9 10">DSM 14828</strain>
    </source>
</reference>
<dbReference type="InterPro" id="IPR015422">
    <property type="entry name" value="PyrdxlP-dep_Trfase_small"/>
</dbReference>
<comment type="pathway">
    <text evidence="3">Porphyrin-containing compound metabolism; protoporphyrin-IX biosynthesis; 5-aminolevulinate from L-glutamyl-tRNA(Glu): step 2/2.</text>
</comment>
<name>A0A1M4SHQ1_9FIRM</name>